<accession>A0AA36G9K5</accession>
<dbReference type="SUPFAM" id="SSF49854">
    <property type="entry name" value="Spermadhesin, CUB domain"/>
    <property type="match status" value="1"/>
</dbReference>
<proteinExistence type="predicted"/>
<organism evidence="1 2">
    <name type="scientific">Mesorhabditis spiculigera</name>
    <dbReference type="NCBI Taxonomy" id="96644"/>
    <lineage>
        <taxon>Eukaryota</taxon>
        <taxon>Metazoa</taxon>
        <taxon>Ecdysozoa</taxon>
        <taxon>Nematoda</taxon>
        <taxon>Chromadorea</taxon>
        <taxon>Rhabditida</taxon>
        <taxon>Rhabditina</taxon>
        <taxon>Rhabditomorpha</taxon>
        <taxon>Rhabditoidea</taxon>
        <taxon>Rhabditidae</taxon>
        <taxon>Mesorhabditinae</taxon>
        <taxon>Mesorhabditis</taxon>
    </lineage>
</organism>
<name>A0AA36G9K5_9BILA</name>
<protein>
    <recommendedName>
        <fullName evidence="3">CUB domain-containing protein</fullName>
    </recommendedName>
</protein>
<evidence type="ECO:0008006" key="3">
    <source>
        <dbReference type="Google" id="ProtNLM"/>
    </source>
</evidence>
<keyword evidence="2" id="KW-1185">Reference proteome</keyword>
<dbReference type="AlphaFoldDB" id="A0AA36G9K5"/>
<evidence type="ECO:0000313" key="2">
    <source>
        <dbReference type="Proteomes" id="UP001177023"/>
    </source>
</evidence>
<gene>
    <name evidence="1" type="ORF">MSPICULIGERA_LOCUS22315</name>
</gene>
<evidence type="ECO:0000313" key="1">
    <source>
        <dbReference type="EMBL" id="CAJ0584255.1"/>
    </source>
</evidence>
<sequence>MARTGSYLPVNACGQDITADSTFRMLSYSGSGTCYWRIKSPNNGRIRVQIRSLRYACALSCEQFVEFKYGLSLAATGVRMCCSPTVTQFLSDGHYVIIISTASQASQFVIQYRNGRNNGPSKISTTPSGYSICWKVVRLGRLVCVHRKVWRMREEEEEEEEHEEETHLGHSATSFMTAIRQKRNANYWCCERYLARGSVCVHV</sequence>
<dbReference type="InterPro" id="IPR035914">
    <property type="entry name" value="Sperma_CUB_dom_sf"/>
</dbReference>
<dbReference type="Gene3D" id="2.60.120.290">
    <property type="entry name" value="Spermadhesin, CUB domain"/>
    <property type="match status" value="1"/>
</dbReference>
<feature type="non-terminal residue" evidence="1">
    <location>
        <position position="1"/>
    </location>
</feature>
<comment type="caution">
    <text evidence="1">The sequence shown here is derived from an EMBL/GenBank/DDBJ whole genome shotgun (WGS) entry which is preliminary data.</text>
</comment>
<reference evidence="1" key="1">
    <citation type="submission" date="2023-06" db="EMBL/GenBank/DDBJ databases">
        <authorList>
            <person name="Delattre M."/>
        </authorList>
    </citation>
    <scope>NUCLEOTIDE SEQUENCE</scope>
    <source>
        <strain evidence="1">AF72</strain>
    </source>
</reference>
<dbReference type="EMBL" id="CATQJA010002690">
    <property type="protein sequence ID" value="CAJ0584255.1"/>
    <property type="molecule type" value="Genomic_DNA"/>
</dbReference>
<dbReference type="Proteomes" id="UP001177023">
    <property type="component" value="Unassembled WGS sequence"/>
</dbReference>